<keyword evidence="3" id="KW-0548">Nucleotidyltransferase</keyword>
<feature type="domain" description="Reverse transcriptase" evidence="10">
    <location>
        <begin position="554"/>
        <end position="733"/>
    </location>
</feature>
<dbReference type="PANTHER" id="PTHR37984:SF5">
    <property type="entry name" value="PROTEIN NYNRIN-LIKE"/>
    <property type="match status" value="1"/>
</dbReference>
<name>A0A2Z6LIN5_TRISU</name>
<evidence type="ECO:0000256" key="3">
    <source>
        <dbReference type="ARBA" id="ARBA00022695"/>
    </source>
</evidence>
<reference evidence="12" key="1">
    <citation type="journal article" date="2017" name="Front. Plant Sci.">
        <title>Climate Clever Clovers: New Paradigm to Reduce the Environmental Footprint of Ruminants by Breeding Low Methanogenic Forages Utilizing Haplotype Variation.</title>
        <authorList>
            <person name="Kaur P."/>
            <person name="Appels R."/>
            <person name="Bayer P.E."/>
            <person name="Keeble-Gagnere G."/>
            <person name="Wang J."/>
            <person name="Hirakawa H."/>
            <person name="Shirasawa K."/>
            <person name="Vercoe P."/>
            <person name="Stefanova K."/>
            <person name="Durmic Z."/>
            <person name="Nichols P."/>
            <person name="Revell C."/>
            <person name="Isobe S.N."/>
            <person name="Edwards D."/>
            <person name="Erskine W."/>
        </authorList>
    </citation>
    <scope>NUCLEOTIDE SEQUENCE [LARGE SCALE GENOMIC DNA]</scope>
    <source>
        <strain evidence="12">cv. Daliak</strain>
    </source>
</reference>
<keyword evidence="1" id="KW-0645">Protease</keyword>
<protein>
    <recommendedName>
        <fullName evidence="10">Reverse transcriptase domain-containing protein</fullName>
    </recommendedName>
</protein>
<dbReference type="Gene3D" id="3.10.10.10">
    <property type="entry name" value="HIV Type 1 Reverse Transcriptase, subunit A, domain 1"/>
    <property type="match status" value="1"/>
</dbReference>
<evidence type="ECO:0000313" key="11">
    <source>
        <dbReference type="EMBL" id="GAU17045.1"/>
    </source>
</evidence>
<dbReference type="CDD" id="cd00303">
    <property type="entry name" value="retropepsin_like"/>
    <property type="match status" value="1"/>
</dbReference>
<evidence type="ECO:0000256" key="1">
    <source>
        <dbReference type="ARBA" id="ARBA00022670"/>
    </source>
</evidence>
<dbReference type="InterPro" id="IPR005162">
    <property type="entry name" value="Retrotrans_gag_dom"/>
</dbReference>
<dbReference type="PANTHER" id="PTHR37984">
    <property type="entry name" value="PROTEIN CBG26694"/>
    <property type="match status" value="1"/>
</dbReference>
<dbReference type="Pfam" id="PF00078">
    <property type="entry name" value="RVT_1"/>
    <property type="match status" value="1"/>
</dbReference>
<feature type="region of interest" description="Disordered" evidence="9">
    <location>
        <begin position="262"/>
        <end position="323"/>
    </location>
</feature>
<evidence type="ECO:0000256" key="8">
    <source>
        <dbReference type="ARBA" id="ARBA00023268"/>
    </source>
</evidence>
<keyword evidence="6" id="KW-0378">Hydrolase</keyword>
<gene>
    <name evidence="11" type="ORF">TSUD_105440</name>
</gene>
<dbReference type="Pfam" id="PF03732">
    <property type="entry name" value="Retrotrans_gag"/>
    <property type="match status" value="1"/>
</dbReference>
<dbReference type="Pfam" id="PF08284">
    <property type="entry name" value="RVP_2"/>
    <property type="match status" value="1"/>
</dbReference>
<dbReference type="GO" id="GO:0006508">
    <property type="term" value="P:proteolysis"/>
    <property type="evidence" value="ECO:0007669"/>
    <property type="project" value="UniProtKB-KW"/>
</dbReference>
<evidence type="ECO:0000259" key="10">
    <source>
        <dbReference type="PROSITE" id="PS50878"/>
    </source>
</evidence>
<dbReference type="SUPFAM" id="SSF56672">
    <property type="entry name" value="DNA/RNA polymerases"/>
    <property type="match status" value="1"/>
</dbReference>
<dbReference type="InterPro" id="IPR041577">
    <property type="entry name" value="RT_RNaseH_2"/>
</dbReference>
<dbReference type="FunFam" id="3.10.10.10:FF:000007">
    <property type="entry name" value="Retrovirus-related Pol polyprotein from transposon 17.6-like Protein"/>
    <property type="match status" value="1"/>
</dbReference>
<dbReference type="SUPFAM" id="SSF50630">
    <property type="entry name" value="Acid proteases"/>
    <property type="match status" value="1"/>
</dbReference>
<dbReference type="InterPro" id="IPR021109">
    <property type="entry name" value="Peptidase_aspartic_dom_sf"/>
</dbReference>
<sequence length="1166" mass="133002">MDNRVPAEARITNLEDQMNDVKSMLKTLIEKMHEQNLSIAAGSKQSGKAAMDPVSDESSGGSSQAESRLAWKKVKLPVFEGEDPVAWITRAEIYFDLQNTPDELKVKLSRLSMEGPTIHWFNLLMETEDELSWEKLKRALIARYGGRRLENPFEELSTLRQKGDVEEYVEAFELVSSQVGRLPEEQYLGYFMSGLKPAIRRRVRTMNPRSRMEMMRIVKDVEEELREEDDDVEFRFKKKSGYERVGSKDWVGSVRNRSGSFLQDPLRSIHSSGSNLNPKAGSSGSNTRSTASFTSTTRKGEGTHRSDAIERGKGVRSLSNEEFEERRAKDGEIVCLEEVAVESDEENEVECKSMGVLGSIGETNTMKVAGKIQNVDLLVLIDSGASHNFISPKVTIALGLKITPTAVRYIKLGDGHKVLTQGVCEELKMKLGEMELVVDVFVLELGGMDMVLGVAWLSTLGKVIRDWRSMTMQFSYNNKIIKLQETSKSETPIDLLPILEKFHEVFKEHIQLPPMRSQTHQIKLYHDHEEINVRPYRYPHHQKEEIERQVAELLEAGVIGPSMSSFSSPVILVKKKDKSWRMCVDYRALNKATIPDKYPIPIVDELLDELFGSTVFSKIDLKSGYHQIRMHENDIAKTAFRTHNGHYEYLVMPFGLMNAPATFQATMNDLFRPYLRKFVLVFFDDILVFSKNMTEHQNHLQVVLAVLVNNCFVANKGKCQFGSPQVDYLGHIISGKGVAVDPTKIQCVVDWPKPKKLTKKDNFKWGVEADQAFDLMKKIMTSAPVLILPNFEIPFEVECDAAGREIGAVLMQQKQPIAYFSKALSDGNLSKSVYEKELMALRQKYSATTPGGLLQPLPIPNNIWEDLSLDFITGLPKSRGYDAILVVVDDSLSKYSHFILLKHPYTARTIAELFVKEVGTKLKMSSAYHPETDGQTEVINRCLESYLRCFVADHPKTWSVWVAWAEFWFMSNESKVAVVAVELAERDEALRQLKTHLTCAQEQMMRYANKKRIDLSFEVGEWVFLKLRPHRQHSVVKRIHQKLAARFFGPFQIIEKIGVVAYKLKLSDESKIHPIFHVSLLKRVVGHVDIHQSLIQWKNKAAEDITWEDNEFLRGQFPDFSLEDKTFSEEEGIDRSTAAEEMGLGDYGPRQREWKVYSRKRTKKNE</sequence>
<dbReference type="Gene3D" id="3.30.70.270">
    <property type="match status" value="2"/>
</dbReference>
<evidence type="ECO:0000256" key="6">
    <source>
        <dbReference type="ARBA" id="ARBA00022801"/>
    </source>
</evidence>
<dbReference type="PROSITE" id="PS50878">
    <property type="entry name" value="RT_POL"/>
    <property type="match status" value="1"/>
</dbReference>
<dbReference type="InterPro" id="IPR043128">
    <property type="entry name" value="Rev_trsase/Diguanyl_cyclase"/>
</dbReference>
<keyword evidence="8" id="KW-0511">Multifunctional enzyme</keyword>
<keyword evidence="5" id="KW-0255">Endonuclease</keyword>
<dbReference type="InterPro" id="IPR050951">
    <property type="entry name" value="Retrovirus_Pol_polyprotein"/>
</dbReference>
<evidence type="ECO:0000313" key="12">
    <source>
        <dbReference type="Proteomes" id="UP000242715"/>
    </source>
</evidence>
<dbReference type="SUPFAM" id="SSF53098">
    <property type="entry name" value="Ribonuclease H-like"/>
    <property type="match status" value="1"/>
</dbReference>
<keyword evidence="4" id="KW-0540">Nuclease</keyword>
<dbReference type="GO" id="GO:0004519">
    <property type="term" value="F:endonuclease activity"/>
    <property type="evidence" value="ECO:0007669"/>
    <property type="project" value="UniProtKB-KW"/>
</dbReference>
<feature type="compositionally biased region" description="Polar residues" evidence="9">
    <location>
        <begin position="269"/>
        <end position="284"/>
    </location>
</feature>
<dbReference type="InterPro" id="IPR043502">
    <property type="entry name" value="DNA/RNA_pol_sf"/>
</dbReference>
<dbReference type="GO" id="GO:0003676">
    <property type="term" value="F:nucleic acid binding"/>
    <property type="evidence" value="ECO:0007669"/>
    <property type="project" value="InterPro"/>
</dbReference>
<dbReference type="OrthoDB" id="1432431at2759"/>
<feature type="region of interest" description="Disordered" evidence="9">
    <location>
        <begin position="42"/>
        <end position="63"/>
    </location>
</feature>
<dbReference type="InterPro" id="IPR056924">
    <property type="entry name" value="SH3_Tf2-1"/>
</dbReference>
<dbReference type="InterPro" id="IPR012337">
    <property type="entry name" value="RNaseH-like_sf"/>
</dbReference>
<feature type="compositionally biased region" description="Low complexity" evidence="9">
    <location>
        <begin position="285"/>
        <end position="297"/>
    </location>
</feature>
<accession>A0A2Z6LIN5</accession>
<keyword evidence="7" id="KW-0695">RNA-directed DNA polymerase</keyword>
<evidence type="ECO:0000256" key="7">
    <source>
        <dbReference type="ARBA" id="ARBA00022918"/>
    </source>
</evidence>
<keyword evidence="12" id="KW-1185">Reference proteome</keyword>
<evidence type="ECO:0000256" key="9">
    <source>
        <dbReference type="SAM" id="MobiDB-lite"/>
    </source>
</evidence>
<dbReference type="Proteomes" id="UP000242715">
    <property type="component" value="Unassembled WGS sequence"/>
</dbReference>
<keyword evidence="2" id="KW-0808">Transferase</keyword>
<dbReference type="Pfam" id="PF24626">
    <property type="entry name" value="SH3_Tf2-1"/>
    <property type="match status" value="1"/>
</dbReference>
<proteinExistence type="predicted"/>
<dbReference type="Gene3D" id="2.40.70.10">
    <property type="entry name" value="Acid Proteases"/>
    <property type="match status" value="1"/>
</dbReference>
<dbReference type="GO" id="GO:0003964">
    <property type="term" value="F:RNA-directed DNA polymerase activity"/>
    <property type="evidence" value="ECO:0007669"/>
    <property type="project" value="UniProtKB-KW"/>
</dbReference>
<dbReference type="InterPro" id="IPR000477">
    <property type="entry name" value="RT_dom"/>
</dbReference>
<dbReference type="EMBL" id="DF973166">
    <property type="protein sequence ID" value="GAU17045.1"/>
    <property type="molecule type" value="Genomic_DNA"/>
</dbReference>
<dbReference type="GO" id="GO:0008233">
    <property type="term" value="F:peptidase activity"/>
    <property type="evidence" value="ECO:0007669"/>
    <property type="project" value="UniProtKB-KW"/>
</dbReference>
<organism evidence="11 12">
    <name type="scientific">Trifolium subterraneum</name>
    <name type="common">Subterranean clover</name>
    <dbReference type="NCBI Taxonomy" id="3900"/>
    <lineage>
        <taxon>Eukaryota</taxon>
        <taxon>Viridiplantae</taxon>
        <taxon>Streptophyta</taxon>
        <taxon>Embryophyta</taxon>
        <taxon>Tracheophyta</taxon>
        <taxon>Spermatophyta</taxon>
        <taxon>Magnoliopsida</taxon>
        <taxon>eudicotyledons</taxon>
        <taxon>Gunneridae</taxon>
        <taxon>Pentapetalae</taxon>
        <taxon>rosids</taxon>
        <taxon>fabids</taxon>
        <taxon>Fabales</taxon>
        <taxon>Fabaceae</taxon>
        <taxon>Papilionoideae</taxon>
        <taxon>50 kb inversion clade</taxon>
        <taxon>NPAAA clade</taxon>
        <taxon>Hologalegina</taxon>
        <taxon>IRL clade</taxon>
        <taxon>Trifolieae</taxon>
        <taxon>Trifolium</taxon>
    </lineage>
</organism>
<dbReference type="Pfam" id="PF17919">
    <property type="entry name" value="RT_RNaseH_2"/>
    <property type="match status" value="1"/>
</dbReference>
<evidence type="ECO:0000256" key="4">
    <source>
        <dbReference type="ARBA" id="ARBA00022722"/>
    </source>
</evidence>
<dbReference type="AlphaFoldDB" id="A0A2Z6LIN5"/>
<evidence type="ECO:0000256" key="5">
    <source>
        <dbReference type="ARBA" id="ARBA00022759"/>
    </source>
</evidence>
<dbReference type="CDD" id="cd01647">
    <property type="entry name" value="RT_LTR"/>
    <property type="match status" value="1"/>
</dbReference>
<feature type="compositionally biased region" description="Basic and acidic residues" evidence="9">
    <location>
        <begin position="298"/>
        <end position="313"/>
    </location>
</feature>
<dbReference type="Gene3D" id="3.30.420.10">
    <property type="entry name" value="Ribonuclease H-like superfamily/Ribonuclease H"/>
    <property type="match status" value="2"/>
</dbReference>
<evidence type="ECO:0000256" key="2">
    <source>
        <dbReference type="ARBA" id="ARBA00022679"/>
    </source>
</evidence>
<dbReference type="InterPro" id="IPR036397">
    <property type="entry name" value="RNaseH_sf"/>
</dbReference>